<dbReference type="PANTHER" id="PTHR43685">
    <property type="entry name" value="GLYCOSYLTRANSFERASE"/>
    <property type="match status" value="1"/>
</dbReference>
<accession>A0A6I4IMR6</accession>
<dbReference type="EMBL" id="CP066775">
    <property type="protein sequence ID" value="QQL50203.1"/>
    <property type="molecule type" value="Genomic_DNA"/>
</dbReference>
<gene>
    <name evidence="2" type="ORF">GO620_001755</name>
</gene>
<dbReference type="GO" id="GO:0016740">
    <property type="term" value="F:transferase activity"/>
    <property type="evidence" value="ECO:0007669"/>
    <property type="project" value="UniProtKB-KW"/>
</dbReference>
<dbReference type="InterPro" id="IPR050834">
    <property type="entry name" value="Glycosyltransf_2"/>
</dbReference>
<keyword evidence="3" id="KW-1185">Reference proteome</keyword>
<feature type="domain" description="Glycosyltransferase 2-like" evidence="1">
    <location>
        <begin position="8"/>
        <end position="131"/>
    </location>
</feature>
<keyword evidence="2" id="KW-0808">Transferase</keyword>
<organism evidence="2 3">
    <name type="scientific">Mucilaginibacter ginkgonis</name>
    <dbReference type="NCBI Taxonomy" id="2682091"/>
    <lineage>
        <taxon>Bacteria</taxon>
        <taxon>Pseudomonadati</taxon>
        <taxon>Bacteroidota</taxon>
        <taxon>Sphingobacteriia</taxon>
        <taxon>Sphingobacteriales</taxon>
        <taxon>Sphingobacteriaceae</taxon>
        <taxon>Mucilaginibacter</taxon>
    </lineage>
</organism>
<proteinExistence type="predicted"/>
<dbReference type="InterPro" id="IPR029044">
    <property type="entry name" value="Nucleotide-diphossugar_trans"/>
</dbReference>
<dbReference type="CDD" id="cd00761">
    <property type="entry name" value="Glyco_tranf_GTA_type"/>
    <property type="match status" value="1"/>
</dbReference>
<name>A0A6I4IMR6_9SPHI</name>
<dbReference type="PANTHER" id="PTHR43685:SF11">
    <property type="entry name" value="GLYCOSYLTRANSFERASE TAGX-RELATED"/>
    <property type="match status" value="1"/>
</dbReference>
<dbReference type="KEGG" id="mgik:GO620_001755"/>
<dbReference type="SUPFAM" id="SSF53448">
    <property type="entry name" value="Nucleotide-diphospho-sugar transferases"/>
    <property type="match status" value="1"/>
</dbReference>
<dbReference type="AlphaFoldDB" id="A0A6I4IMR6"/>
<dbReference type="Pfam" id="PF00535">
    <property type="entry name" value="Glycos_transf_2"/>
    <property type="match status" value="1"/>
</dbReference>
<evidence type="ECO:0000259" key="1">
    <source>
        <dbReference type="Pfam" id="PF00535"/>
    </source>
</evidence>
<sequence>MADVLLVSVIIPNYNHGRFLKQRIDSVLEQSYRDFEVIILDDSSTDESKEVIDRYLGNKKIARIEYNKINSGNTFKQWQKGLQIAKGDYVWIAESDDFADKEFLKTLMEPFYNHRDLLLSYCQSVIVDDEGSLLRVMDWADAIDALRWKSDFINSSVHEVKNYLSLRNTIPNASAVVFKKPKDLSVLNESTQFRMSGDWLFWRKLLSKPGKIAFFHTPFNYFRMHQHTTRSTTSREKEVLRIAEHNFFIDRKILSVFNNKYDWMLLMWFQNRGVLRNTRHFWLPEFPFRLLMRIPVMGFNRIKRKITLLYKKAV</sequence>
<dbReference type="RefSeq" id="WP_157522798.1">
    <property type="nucleotide sequence ID" value="NZ_CP066775.1"/>
</dbReference>
<reference evidence="2 3" key="1">
    <citation type="submission" date="2020-12" db="EMBL/GenBank/DDBJ databases">
        <title>HMF7856_wgs.fasta genome submission.</title>
        <authorList>
            <person name="Kang H."/>
            <person name="Kim H."/>
            <person name="Joh K."/>
        </authorList>
    </citation>
    <scope>NUCLEOTIDE SEQUENCE [LARGE SCALE GENOMIC DNA]</scope>
    <source>
        <strain evidence="2 3">HMF7856</strain>
    </source>
</reference>
<dbReference type="Gene3D" id="3.90.550.10">
    <property type="entry name" value="Spore Coat Polysaccharide Biosynthesis Protein SpsA, Chain A"/>
    <property type="match status" value="1"/>
</dbReference>
<dbReference type="InterPro" id="IPR001173">
    <property type="entry name" value="Glyco_trans_2-like"/>
</dbReference>
<evidence type="ECO:0000313" key="3">
    <source>
        <dbReference type="Proteomes" id="UP000429232"/>
    </source>
</evidence>
<protein>
    <submittedName>
        <fullName evidence="2">Glycosyltransferase family 2 protein</fullName>
    </submittedName>
</protein>
<evidence type="ECO:0000313" key="2">
    <source>
        <dbReference type="EMBL" id="QQL50203.1"/>
    </source>
</evidence>
<dbReference type="Proteomes" id="UP000429232">
    <property type="component" value="Chromosome"/>
</dbReference>